<sequence length="79" mass="9128">MTCLQPTEVGCKTMCMDRLLFLVSSLLVCVRLIPLIIFSDCNNIPHQYQQVNQQILSTYQNNFILTQVHHVSSSWLNPF</sequence>
<keyword evidence="1" id="KW-0812">Transmembrane</keyword>
<gene>
    <name evidence="2" type="ORF">HannXRQ_Chr17g0555381</name>
</gene>
<name>A0A251RR33_HELAN</name>
<evidence type="ECO:0000313" key="3">
    <source>
        <dbReference type="Proteomes" id="UP000215914"/>
    </source>
</evidence>
<dbReference type="Proteomes" id="UP000215914">
    <property type="component" value="Chromosome 17"/>
</dbReference>
<evidence type="ECO:0000313" key="2">
    <source>
        <dbReference type="EMBL" id="OTF86855.1"/>
    </source>
</evidence>
<proteinExistence type="predicted"/>
<feature type="transmembrane region" description="Helical" evidence="1">
    <location>
        <begin position="19"/>
        <end position="38"/>
    </location>
</feature>
<dbReference type="AlphaFoldDB" id="A0A251RR33"/>
<keyword evidence="1" id="KW-1133">Transmembrane helix</keyword>
<keyword evidence="1" id="KW-0472">Membrane</keyword>
<keyword evidence="3" id="KW-1185">Reference proteome</keyword>
<organism evidence="2 3">
    <name type="scientific">Helianthus annuus</name>
    <name type="common">Common sunflower</name>
    <dbReference type="NCBI Taxonomy" id="4232"/>
    <lineage>
        <taxon>Eukaryota</taxon>
        <taxon>Viridiplantae</taxon>
        <taxon>Streptophyta</taxon>
        <taxon>Embryophyta</taxon>
        <taxon>Tracheophyta</taxon>
        <taxon>Spermatophyta</taxon>
        <taxon>Magnoliopsida</taxon>
        <taxon>eudicotyledons</taxon>
        <taxon>Gunneridae</taxon>
        <taxon>Pentapetalae</taxon>
        <taxon>asterids</taxon>
        <taxon>campanulids</taxon>
        <taxon>Asterales</taxon>
        <taxon>Asteraceae</taxon>
        <taxon>Asteroideae</taxon>
        <taxon>Heliantheae alliance</taxon>
        <taxon>Heliantheae</taxon>
        <taxon>Helianthus</taxon>
    </lineage>
</organism>
<protein>
    <submittedName>
        <fullName evidence="2">Uncharacterized protein</fullName>
    </submittedName>
</protein>
<accession>A0A251RR33</accession>
<dbReference type="InParanoid" id="A0A251RR33"/>
<reference evidence="3" key="1">
    <citation type="journal article" date="2017" name="Nature">
        <title>The sunflower genome provides insights into oil metabolism, flowering and Asterid evolution.</title>
        <authorList>
            <person name="Badouin H."/>
            <person name="Gouzy J."/>
            <person name="Grassa C.J."/>
            <person name="Murat F."/>
            <person name="Staton S.E."/>
            <person name="Cottret L."/>
            <person name="Lelandais-Briere C."/>
            <person name="Owens G.L."/>
            <person name="Carrere S."/>
            <person name="Mayjonade B."/>
            <person name="Legrand L."/>
            <person name="Gill N."/>
            <person name="Kane N.C."/>
            <person name="Bowers J.E."/>
            <person name="Hubner S."/>
            <person name="Bellec A."/>
            <person name="Berard A."/>
            <person name="Berges H."/>
            <person name="Blanchet N."/>
            <person name="Boniface M.C."/>
            <person name="Brunel D."/>
            <person name="Catrice O."/>
            <person name="Chaidir N."/>
            <person name="Claudel C."/>
            <person name="Donnadieu C."/>
            <person name="Faraut T."/>
            <person name="Fievet G."/>
            <person name="Helmstetter N."/>
            <person name="King M."/>
            <person name="Knapp S.J."/>
            <person name="Lai Z."/>
            <person name="Le Paslier M.C."/>
            <person name="Lippi Y."/>
            <person name="Lorenzon L."/>
            <person name="Mandel J.R."/>
            <person name="Marage G."/>
            <person name="Marchand G."/>
            <person name="Marquand E."/>
            <person name="Bret-Mestries E."/>
            <person name="Morien E."/>
            <person name="Nambeesan S."/>
            <person name="Nguyen T."/>
            <person name="Pegot-Espagnet P."/>
            <person name="Pouilly N."/>
            <person name="Raftis F."/>
            <person name="Sallet E."/>
            <person name="Schiex T."/>
            <person name="Thomas J."/>
            <person name="Vandecasteele C."/>
            <person name="Vares D."/>
            <person name="Vear F."/>
            <person name="Vautrin S."/>
            <person name="Crespi M."/>
            <person name="Mangin B."/>
            <person name="Burke J.M."/>
            <person name="Salse J."/>
            <person name="Munos S."/>
            <person name="Vincourt P."/>
            <person name="Rieseberg L.H."/>
            <person name="Langlade N.B."/>
        </authorList>
    </citation>
    <scope>NUCLEOTIDE SEQUENCE [LARGE SCALE GENOMIC DNA]</scope>
    <source>
        <strain evidence="3">cv. SF193</strain>
    </source>
</reference>
<evidence type="ECO:0000256" key="1">
    <source>
        <dbReference type="SAM" id="Phobius"/>
    </source>
</evidence>
<dbReference type="EMBL" id="CM007906">
    <property type="protein sequence ID" value="OTF86855.1"/>
    <property type="molecule type" value="Genomic_DNA"/>
</dbReference>